<organism evidence="2">
    <name type="scientific">Desertifilum tharense IPPAS B-1220</name>
    <dbReference type="NCBI Taxonomy" id="1781255"/>
    <lineage>
        <taxon>Bacteria</taxon>
        <taxon>Bacillati</taxon>
        <taxon>Cyanobacteriota</taxon>
        <taxon>Cyanophyceae</taxon>
        <taxon>Desertifilales</taxon>
        <taxon>Desertifilaceae</taxon>
        <taxon>Desertifilum</taxon>
    </lineage>
</organism>
<protein>
    <submittedName>
        <fullName evidence="2">Uncharacterized protein</fullName>
    </submittedName>
</protein>
<dbReference type="OrthoDB" id="462802at2"/>
<evidence type="ECO:0000256" key="1">
    <source>
        <dbReference type="SAM" id="MobiDB-lite"/>
    </source>
</evidence>
<feature type="region of interest" description="Disordered" evidence="1">
    <location>
        <begin position="96"/>
        <end position="118"/>
    </location>
</feature>
<dbReference type="Pfam" id="PF05866">
    <property type="entry name" value="RusA"/>
    <property type="match status" value="1"/>
</dbReference>
<comment type="caution">
    <text evidence="2">The sequence shown here is derived from an EMBL/GenBank/DDBJ whole genome shotgun (WGS) entry which is preliminary data.</text>
</comment>
<dbReference type="GO" id="GO:0006281">
    <property type="term" value="P:DNA repair"/>
    <property type="evidence" value="ECO:0007669"/>
    <property type="project" value="InterPro"/>
</dbReference>
<dbReference type="GO" id="GO:0006310">
    <property type="term" value="P:DNA recombination"/>
    <property type="evidence" value="ECO:0007669"/>
    <property type="project" value="InterPro"/>
</dbReference>
<accession>A0A1E5QP69</accession>
<gene>
    <name evidence="2" type="ORF">BH720_03750</name>
</gene>
<dbReference type="EMBL" id="MJGC01000037">
    <property type="protein sequence ID" value="OEJ76472.1"/>
    <property type="molecule type" value="Genomic_DNA"/>
</dbReference>
<dbReference type="Gene3D" id="3.30.1330.70">
    <property type="entry name" value="Holliday junction resolvase RusA"/>
    <property type="match status" value="1"/>
</dbReference>
<dbReference type="AlphaFoldDB" id="A0A1E5QP69"/>
<name>A0A1E5QP69_9CYAN</name>
<dbReference type="InterPro" id="IPR036614">
    <property type="entry name" value="RusA-like_sf"/>
</dbReference>
<dbReference type="InterPro" id="IPR008822">
    <property type="entry name" value="Endonuclease_RusA-like"/>
</dbReference>
<dbReference type="GO" id="GO:0000287">
    <property type="term" value="F:magnesium ion binding"/>
    <property type="evidence" value="ECO:0007669"/>
    <property type="project" value="InterPro"/>
</dbReference>
<dbReference type="SUPFAM" id="SSF103084">
    <property type="entry name" value="Holliday junction resolvase RusA"/>
    <property type="match status" value="1"/>
</dbReference>
<sequence length="253" mass="27886">MLTSSTPELTVPELADLIQQAHLQCKALPTTGLLHARNAGEWLLAAKAVLSEEQWQTWLTTDCQLWENTAQTYMAIAKSWPSLDKPHVTLKLESPHLSETAEPSEPIAAEEDAEPDSAPLEAEVENPGILSLYIPGAIVPKARPRVTANGTFMPKRYQEWRNRAEGEIILQLAQKYPDWHFPLEKVIVEVHLIGKHRTNADGDNIVGSCLDVLVAAGAIKNDNLSCIPEIYFKFVPQGSQGVELVLIPLGETS</sequence>
<evidence type="ECO:0000313" key="2">
    <source>
        <dbReference type="EMBL" id="OEJ76472.1"/>
    </source>
</evidence>
<feature type="compositionally biased region" description="Low complexity" evidence="1">
    <location>
        <begin position="98"/>
        <end position="107"/>
    </location>
</feature>
<reference evidence="2" key="1">
    <citation type="submission" date="2016-09" db="EMBL/GenBank/DDBJ databases">
        <title>Draft genome of thermotolerant cyanobacterium Desertifilum sp. strain IPPAS B-1220.</title>
        <authorList>
            <person name="Sinetova M.A."/>
            <person name="Bolakhan K."/>
            <person name="Zayadan B.K."/>
            <person name="Mironov K.S."/>
            <person name="Ustinova V."/>
            <person name="Kupriyanova E.V."/>
            <person name="Sidorov R.A."/>
            <person name="Skrypnik A.N."/>
            <person name="Gogoleva N.E."/>
            <person name="Gogolev Y.V."/>
            <person name="Los D.A."/>
        </authorList>
    </citation>
    <scope>NUCLEOTIDE SEQUENCE [LARGE SCALE GENOMIC DNA]</scope>
    <source>
        <strain evidence="2">IPPAS B-1220</strain>
    </source>
</reference>
<proteinExistence type="predicted"/>
<dbReference type="RefSeq" id="WP_069965826.1">
    <property type="nucleotide sequence ID" value="NZ_CM124774.1"/>
</dbReference>